<evidence type="ECO:0000259" key="8">
    <source>
        <dbReference type="PROSITE" id="PS51740"/>
    </source>
</evidence>
<dbReference type="NCBIfam" id="NF001483">
    <property type="entry name" value="PRK00326.3-5"/>
    <property type="match status" value="1"/>
</dbReference>
<dbReference type="EMBL" id="AQHY01000032">
    <property type="protein sequence ID" value="EOA53559.1"/>
    <property type="molecule type" value="Genomic_DNA"/>
</dbReference>
<keyword evidence="6 7" id="KW-0804">Transcription</keyword>
<evidence type="ECO:0000256" key="1">
    <source>
        <dbReference type="ARBA" id="ARBA00013860"/>
    </source>
</evidence>
<gene>
    <name evidence="7" type="primary">mraZ</name>
    <name evidence="9" type="ORF">HMPREF1534_02852</name>
</gene>
<dbReference type="InterPro" id="IPR038619">
    <property type="entry name" value="MraZ_sf"/>
</dbReference>
<dbReference type="PATRIC" id="fig|1121098.3.peg.2891"/>
<dbReference type="InterPro" id="IPR035644">
    <property type="entry name" value="MraZ_C"/>
</dbReference>
<keyword evidence="3" id="KW-0677">Repeat</keyword>
<dbReference type="SUPFAM" id="SSF89447">
    <property type="entry name" value="AbrB/MazE/MraZ-like"/>
    <property type="match status" value="1"/>
</dbReference>
<evidence type="ECO:0000256" key="7">
    <source>
        <dbReference type="HAMAP-Rule" id="MF_01008"/>
    </source>
</evidence>
<evidence type="ECO:0000256" key="4">
    <source>
        <dbReference type="ARBA" id="ARBA00023015"/>
    </source>
</evidence>
<reference evidence="9 10" key="1">
    <citation type="submission" date="2013-04" db="EMBL/GenBank/DDBJ databases">
        <title>The Genome Sequence of Bacteroides massiliensis DSM 17679.</title>
        <authorList>
            <consortium name="The Broad Institute Genomics Platform"/>
            <person name="Earl A."/>
            <person name="Ward D."/>
            <person name="Feldgarden M."/>
            <person name="Gevers D."/>
            <person name="Martens E."/>
            <person name="Fenner L."/>
            <person name="Roux V."/>
            <person name="Mallet M.N."/>
            <person name="Raoult D."/>
            <person name="Walker B."/>
            <person name="Young S."/>
            <person name="Zeng Q."/>
            <person name="Gargeya S."/>
            <person name="Fitzgerald M."/>
            <person name="Haas B."/>
            <person name="Abouelleil A."/>
            <person name="Allen A.W."/>
            <person name="Alvarado L."/>
            <person name="Arachchi H.M."/>
            <person name="Berlin A.M."/>
            <person name="Chapman S.B."/>
            <person name="Gainer-Dewar J."/>
            <person name="Goldberg J."/>
            <person name="Griggs A."/>
            <person name="Gujja S."/>
            <person name="Hansen M."/>
            <person name="Howarth C."/>
            <person name="Imamovic A."/>
            <person name="Ireland A."/>
            <person name="Larimer J."/>
            <person name="McCowan C."/>
            <person name="Murphy C."/>
            <person name="Pearson M."/>
            <person name="Poon T.W."/>
            <person name="Priest M."/>
            <person name="Roberts A."/>
            <person name="Saif S."/>
            <person name="Shea T."/>
            <person name="Sisk P."/>
            <person name="Sykes S."/>
            <person name="Wortman J."/>
            <person name="Nusbaum C."/>
            <person name="Birren B."/>
        </authorList>
    </citation>
    <scope>NUCLEOTIDE SEQUENCE [LARGE SCALE GENOMIC DNA]</scope>
    <source>
        <strain evidence="10">B84634 / Timone 84634 / DSM 17679 / JCM 13223</strain>
    </source>
</reference>
<dbReference type="GO" id="GO:0009295">
    <property type="term" value="C:nucleoid"/>
    <property type="evidence" value="ECO:0007669"/>
    <property type="project" value="UniProtKB-SubCell"/>
</dbReference>
<comment type="subunit">
    <text evidence="7">Forms oligomers.</text>
</comment>
<proteinExistence type="inferred from homology"/>
<dbReference type="InterPro" id="IPR035642">
    <property type="entry name" value="MraZ_N"/>
</dbReference>
<accession>U6RAA1</accession>
<organism evidence="9 10">
    <name type="scientific">Phocaeicola massiliensis B84634 = Timone 84634 = DSM 17679 = JCM 13223</name>
    <dbReference type="NCBI Taxonomy" id="1121098"/>
    <lineage>
        <taxon>Bacteria</taxon>
        <taxon>Pseudomonadati</taxon>
        <taxon>Bacteroidota</taxon>
        <taxon>Bacteroidia</taxon>
        <taxon>Bacteroidales</taxon>
        <taxon>Bacteroidaceae</taxon>
        <taxon>Phocaeicola</taxon>
    </lineage>
</organism>
<keyword evidence="10" id="KW-1185">Reference proteome</keyword>
<dbReference type="STRING" id="1121098.HMPREF1534_02852"/>
<dbReference type="InterPro" id="IPR037914">
    <property type="entry name" value="SpoVT-AbrB_sf"/>
</dbReference>
<comment type="subcellular location">
    <subcellularLocation>
        <location evidence="7">Cytoplasm</location>
        <location evidence="7">Nucleoid</location>
    </subcellularLocation>
</comment>
<dbReference type="PANTHER" id="PTHR34701">
    <property type="entry name" value="TRANSCRIPTIONAL REGULATOR MRAZ"/>
    <property type="match status" value="1"/>
</dbReference>
<keyword evidence="2 7" id="KW-0963">Cytoplasm</keyword>
<dbReference type="RefSeq" id="WP_005942537.1">
    <property type="nucleotide sequence ID" value="NZ_KB890346.1"/>
</dbReference>
<dbReference type="InterPro" id="IPR020603">
    <property type="entry name" value="MraZ_dom"/>
</dbReference>
<dbReference type="HOGENOM" id="CLU_107907_0_1_10"/>
<feature type="domain" description="SpoVT-AbrB" evidence="8">
    <location>
        <begin position="83"/>
        <end position="126"/>
    </location>
</feature>
<keyword evidence="4 7" id="KW-0805">Transcription regulation</keyword>
<dbReference type="CDD" id="cd16320">
    <property type="entry name" value="MraZ_N"/>
    <property type="match status" value="1"/>
</dbReference>
<dbReference type="PANTHER" id="PTHR34701:SF1">
    <property type="entry name" value="TRANSCRIPTIONAL REGULATOR MRAZ"/>
    <property type="match status" value="1"/>
</dbReference>
<protein>
    <recommendedName>
        <fullName evidence="1 7">Transcriptional regulator MraZ</fullName>
    </recommendedName>
</protein>
<evidence type="ECO:0000256" key="2">
    <source>
        <dbReference type="ARBA" id="ARBA00022490"/>
    </source>
</evidence>
<dbReference type="Gene3D" id="3.40.1550.20">
    <property type="entry name" value="Transcriptional regulator MraZ domain"/>
    <property type="match status" value="1"/>
</dbReference>
<dbReference type="GO" id="GO:0000976">
    <property type="term" value="F:transcription cis-regulatory region binding"/>
    <property type="evidence" value="ECO:0007669"/>
    <property type="project" value="TreeGrafter"/>
</dbReference>
<evidence type="ECO:0000256" key="5">
    <source>
        <dbReference type="ARBA" id="ARBA00023125"/>
    </source>
</evidence>
<evidence type="ECO:0000313" key="10">
    <source>
        <dbReference type="Proteomes" id="UP000017831"/>
    </source>
</evidence>
<dbReference type="Pfam" id="PF02381">
    <property type="entry name" value="MraZ"/>
    <property type="match status" value="2"/>
</dbReference>
<feature type="domain" description="SpoVT-AbrB" evidence="8">
    <location>
        <begin position="6"/>
        <end position="53"/>
    </location>
</feature>
<dbReference type="InterPro" id="IPR007159">
    <property type="entry name" value="SpoVT-AbrB_dom"/>
</dbReference>
<dbReference type="HAMAP" id="MF_01008">
    <property type="entry name" value="MraZ"/>
    <property type="match status" value="1"/>
</dbReference>
<evidence type="ECO:0000256" key="3">
    <source>
        <dbReference type="ARBA" id="ARBA00022737"/>
    </source>
</evidence>
<dbReference type="eggNOG" id="COG2001">
    <property type="taxonomic scope" value="Bacteria"/>
</dbReference>
<comment type="similarity">
    <text evidence="7">Belongs to the MraZ family.</text>
</comment>
<dbReference type="AlphaFoldDB" id="U6RAA1"/>
<evidence type="ECO:0000256" key="6">
    <source>
        <dbReference type="ARBA" id="ARBA00023163"/>
    </source>
</evidence>
<dbReference type="PROSITE" id="PS51740">
    <property type="entry name" value="SPOVT_ABRB"/>
    <property type="match status" value="2"/>
</dbReference>
<evidence type="ECO:0000313" key="9">
    <source>
        <dbReference type="EMBL" id="EOA53559.1"/>
    </source>
</evidence>
<comment type="caution">
    <text evidence="9">The sequence shown here is derived from an EMBL/GenBank/DDBJ whole genome shotgun (WGS) entry which is preliminary data.</text>
</comment>
<dbReference type="Proteomes" id="UP000017831">
    <property type="component" value="Unassembled WGS sequence"/>
</dbReference>
<dbReference type="CDD" id="cd16321">
    <property type="entry name" value="MraZ_C"/>
    <property type="match status" value="1"/>
</dbReference>
<sequence length="154" mass="18079">MRFLGNSEAKTDAKGRVFFPAVFRKQLQTAAEECLILRKDTYQDCLVLYPESVWNEQMNELRSKLNRWNSKHQMIFRQFVSDVEIITLDGNGRFLIPKRYLKLADIRQEVRFIGMDDTIEIWAKEIADKPFIAPEDFGKELEEIMGNNNNEGLE</sequence>
<keyword evidence="5 7" id="KW-0238">DNA-binding</keyword>
<dbReference type="OrthoDB" id="9807753at2"/>
<dbReference type="InterPro" id="IPR003444">
    <property type="entry name" value="MraZ"/>
</dbReference>
<dbReference type="GO" id="GO:0003700">
    <property type="term" value="F:DNA-binding transcription factor activity"/>
    <property type="evidence" value="ECO:0007669"/>
    <property type="project" value="UniProtKB-UniRule"/>
</dbReference>
<dbReference type="GO" id="GO:0005737">
    <property type="term" value="C:cytoplasm"/>
    <property type="evidence" value="ECO:0007669"/>
    <property type="project" value="UniProtKB-UniRule"/>
</dbReference>
<name>U6RAA1_9BACT</name>
<dbReference type="GeneID" id="60061254"/>
<dbReference type="GO" id="GO:2000143">
    <property type="term" value="P:negative regulation of DNA-templated transcription initiation"/>
    <property type="evidence" value="ECO:0007669"/>
    <property type="project" value="TreeGrafter"/>
</dbReference>